<feature type="transmembrane region" description="Helical" evidence="17">
    <location>
        <begin position="83"/>
        <end position="103"/>
    </location>
</feature>
<protein>
    <recommendedName>
        <fullName evidence="15">Tenascin-like protein</fullName>
    </recommendedName>
</protein>
<dbReference type="Pfam" id="PF25021">
    <property type="entry name" value="TEN_NHL"/>
    <property type="match status" value="1"/>
</dbReference>
<dbReference type="InterPro" id="IPR056823">
    <property type="entry name" value="TEN-like_YD-shell"/>
</dbReference>
<dbReference type="PROSITE" id="PS00022">
    <property type="entry name" value="EGF_1"/>
    <property type="match status" value="3"/>
</dbReference>
<dbReference type="PANTHER" id="PTHR11219:SF69">
    <property type="entry name" value="TENEURIN-A"/>
    <property type="match status" value="1"/>
</dbReference>
<evidence type="ECO:0000256" key="3">
    <source>
        <dbReference type="ARBA" id="ARBA00022475"/>
    </source>
</evidence>
<feature type="disulfide bond" evidence="16">
    <location>
        <begin position="642"/>
        <end position="652"/>
    </location>
</feature>
<keyword evidence="3" id="KW-1003">Cell membrane</keyword>
<feature type="disulfide bond" evidence="16">
    <location>
        <begin position="461"/>
        <end position="470"/>
    </location>
</feature>
<dbReference type="GO" id="GO:0031594">
    <property type="term" value="C:neuromuscular junction"/>
    <property type="evidence" value="ECO:0007669"/>
    <property type="project" value="UniProtKB-ARBA"/>
</dbReference>
<sequence>MWFAFSDPLSYGLGTLQSGAHHQATLSQGVSCTNNPNLGGSSPLVMPVFPLRSQTGHGSQYSPYSPSRFQIDKRFQHRCSWKCLSIALILLSIVLATMVAYFATVSSMKPNIDPSNCILVQDVKSSQSLANPQIHHDASLSNSLNGNTAAGFRSTLPTDESILQMSTVDHTATSYQNHQTYQDQSQQLQSSLAQPSVMELKDFNILHQSIVPPFQFWNVEFRNKHPAFVNFNLTMPWGANFAVYGRRNVLPSITQYDFVEFIKGGRLDQNRIRRRRDIVDDITSRYDKTFQILANSRGDDSDNYENVRRVNSKLLDMSTIDDNSLTLLPEKSSSTQSDFQLSSLLHLSPNEQHIISKRSTDGSKINMDTMMVNVTIIQYLDIGRWFLAIYNDELVAHQVQLIVSEAEGISNSCPNDCSGHGSCYLGKCDCIDGYQGVDCSKSVCPVLCSAHGHYGGGVCHCEEGWKGSECDIPVTECEMPHVVVMVDVLKANVIVIVVGKDHSVIKVFDCQDPTCSGHGSCVSGQCFCKAGWQGEDCGTRDQQVYKCLPGCSDNGHYDLETGSCVCDRHWTGHDCSQAVCSLDCGPNGICESGRCRCNDGWTGSLCEQLTCDSRCSAHGQCKNGTCVCSQGWNGKYCTLPGCENGCSRHGQCTLEDGEYRCDCIEGWAGSDCSTSLEMNCNDGIDNDKDGMTDCSDSECCQHPVCAEHIMCLSSNDPVDVLLRKQPPSVTASFHQRVKFLIEENSVQSYAHKDEYSESRVSVIRGQVVTPQGLGIIGIRVSVDKDARFGFTLTRTGGWFDILVNGGGAVTLQFQRAPFRPLTQTVFVPWNQIIILPPVQMKLVDEAESKVPKVKPSVVYSFLNALHYRFSNINDTTVICSDHDHELLKPILTSTWMPNAIGSMAGRSAIFAENQITQESVQIPGSGLYLTYQSSKMSGYLSIVRMQLTGPIIPKTLTLVHVGVEIEGSLHVKTYEADPNIEHTFAWNKRNVYKQKVYGAAIARISIGYEHSTCDEIIWETQTAKLQGFDVDISDIGSWSLNIHHHYNFHEGILQKGDGSTLHLKEYSRIMRSVMGTGQQRSLNCKEKCNGIAKNSKLLTPVALASGPDGSLYVGDFNLVRKISPDGNVVTIVQLATTKVSYQYYLCVSPADGHLYISDPEKHQVLKVLSIVNVTDPSSNMEAVVGSGQRCIPGDDENCGDGGLAKNARLSHPKGITISADRTMYIADGTNIRAVDNEGIIHTLIGHHGHHNHWSPIPCKGALLANQVQLQWPTGLALNPLDGSLHFIDDRLVMKLTADMKIKVVAGSPLHCTTKNSKNETINEDAVLGTVLAMAFSPSGNLFVADSDSRRVNLIRVVDSSGNMKIFAGKQDGGPQGCDCSGNSTLPNSPYNGNSNNRFTSSTSAPIVMIAAAITGCVCTPTKVNVDETVSSTNTRFSAISALAVTQDNVLNIADQGSLQILALQHYLPAQDKNGEYQIPYSPSNEIYIFNRYGQHIATKDMSTGKTRYSFLYSKNTSFGKLSTVTDSTGNKIQFLRDYSNLVSSIENTQDHKSELKFSPNGFLTKISEKGKFEIVFDYDENGLMLSRSGDGETFIYQYNDYGRIVNAILPTGETLRFSSKLNPEYGLQVDIQSLIPSRFSQKLANITSLKLNGGIKLFLQEQGEQTMKALININNNTLSIQHANRMLVDSAAIARHPLLEKSSLTVETEMLPMWSHQTIQMGESLINSQYTSYNLIGDDPRNPHQILNKETWVNSTRTLGIRYEQFMNRETFYDKDKQDILTITYDNNGLPLSFKPANGFPLNITYDRFSRVEAWNWGPTELKFSYEKHGLLYEVTSQQDGTISYVYNDFNLVSAIVLCTQRKFTLTYDNDGGLKSVQLPTGTKHIFDLQRSIGFIRFTYTPPGSNKPYLQHYSYSGALLQTIYPGDGARIVYRYNSHGQLQEIVHGEGKSEFSYNKETGMPNTIVHTERDLEYRWDFEYNGGGNLLTEERIDFNAKTGLSNAKFTYEYDSNFRLISTQGRIGGQNLPGTTFAYSSKTGNLEQISQFKVTHPKANTTNVYDGTATFTRTVDGRYLETEMTVYIHRMQVFKMEFLHDIHGRITQTKTFSRNVAITNFSNIKNYTYDCDGQLIGVDAQEPWGFRYDDNGNMLALSYRGNNIPMEYNSMDRIIKFAEGQYKYDTRGYTIQNAREEKFHYSTQGLLIRAMKKGRFDVRYFYDHLNRLSTRKDNYGNVTQFFYNNQDRPSEISQIYSPRDGKLLSLLYDDRGHLIMVQIARNKFYIATDQCGTPVMIFNQYGEGVREMMRSPFGHIVYDSNPYLYLPIDFCGGILDPVTSLVHMPNGKVYDPLVGLWMTPNWENTFDRISTPTKLHQYRFNGNDPINYKNGKDRNEPRDFETWFNLVGYNLKNMAPQFNRNLWTTKMPWGSISFLDNKRKHRHPLIVASGFLSHLIERQLPNTLGSSKKSALKWDETTLAPFKIGVSAEPPFGKGIIVTRTLEGQAIVSSVPAANAIYRDVYTSVFNRTKLLPFSFIVHNGLQDTFYFVKEDSWRSGEDRQQLKRLQGQVNTTFHDVTKENSSGNNYLDIKIHGAHAIINLRYGTTVEKEKQRLMHHAKLQATRKAWNREKELIRTGLSTSVEWVPSEIEEILKQGYSNLYDCEYIHDVNIYPELAEDAYNIRFVKKKASQR</sequence>
<dbReference type="GO" id="GO:0099559">
    <property type="term" value="P:maintenance of alignment of postsynaptic density and presynaptic active zone"/>
    <property type="evidence" value="ECO:0007669"/>
    <property type="project" value="UniProtKB-ARBA"/>
</dbReference>
<comment type="caution">
    <text evidence="19">The sequence shown here is derived from an EMBL/GenBank/DDBJ whole genome shotgun (WGS) entry which is preliminary data.</text>
</comment>
<dbReference type="GO" id="GO:0007155">
    <property type="term" value="P:cell adhesion"/>
    <property type="evidence" value="ECO:0007669"/>
    <property type="project" value="UniProtKB-KW"/>
</dbReference>
<evidence type="ECO:0000256" key="17">
    <source>
        <dbReference type="SAM" id="Phobius"/>
    </source>
</evidence>
<dbReference type="PROSITE" id="PS50026">
    <property type="entry name" value="EGF_3"/>
    <property type="match status" value="2"/>
</dbReference>
<dbReference type="GO" id="GO:0051124">
    <property type="term" value="P:synaptic assembly at neuromuscular junction"/>
    <property type="evidence" value="ECO:0007669"/>
    <property type="project" value="UniProtKB-ARBA"/>
</dbReference>
<keyword evidence="11 17" id="KW-0472">Membrane</keyword>
<evidence type="ECO:0000256" key="2">
    <source>
        <dbReference type="ARBA" id="ARBA00009385"/>
    </source>
</evidence>
<dbReference type="GO" id="GO:0048499">
    <property type="term" value="P:synaptic vesicle membrane organization"/>
    <property type="evidence" value="ECO:0007669"/>
    <property type="project" value="UniProtKB-ARBA"/>
</dbReference>
<evidence type="ECO:0000256" key="14">
    <source>
        <dbReference type="ARBA" id="ARBA00034109"/>
    </source>
</evidence>
<dbReference type="InterPro" id="IPR000742">
    <property type="entry name" value="EGF"/>
</dbReference>
<keyword evidence="7" id="KW-0677">Repeat</keyword>
<keyword evidence="4 16" id="KW-0245">EGF-like domain</keyword>
<proteinExistence type="inferred from homology"/>
<dbReference type="GO" id="GO:0042803">
    <property type="term" value="F:protein homodimerization activity"/>
    <property type="evidence" value="ECO:0007669"/>
    <property type="project" value="UniProtKB-ARBA"/>
</dbReference>
<dbReference type="GO" id="GO:0043005">
    <property type="term" value="C:neuron projection"/>
    <property type="evidence" value="ECO:0007669"/>
    <property type="project" value="UniProtKB-KW"/>
</dbReference>
<name>A0A9J6CKZ5_POLVA</name>
<dbReference type="InterPro" id="IPR002049">
    <property type="entry name" value="LE_dom"/>
</dbReference>
<reference evidence="19" key="1">
    <citation type="submission" date="2021-03" db="EMBL/GenBank/DDBJ databases">
        <title>Chromosome level genome of the anhydrobiotic midge Polypedilum vanderplanki.</title>
        <authorList>
            <person name="Yoshida Y."/>
            <person name="Kikawada T."/>
            <person name="Gusev O."/>
        </authorList>
    </citation>
    <scope>NUCLEOTIDE SEQUENCE</scope>
    <source>
        <strain evidence="19">NIAS01</strain>
        <tissue evidence="19">Whole body or cell culture</tissue>
    </source>
</reference>
<keyword evidence="20" id="KW-1185">Reference proteome</keyword>
<evidence type="ECO:0000256" key="12">
    <source>
        <dbReference type="ARBA" id="ARBA00023157"/>
    </source>
</evidence>
<dbReference type="PANTHER" id="PTHR11219">
    <property type="entry name" value="TENEURIN AND N-ACETYLGLUCOSAMINE-1-PHOSPHODIESTER ALPHA-N-ACETYLGLUCOSAMINIDASE"/>
    <property type="match status" value="1"/>
</dbReference>
<dbReference type="GO" id="GO:0034110">
    <property type="term" value="P:regulation of homotypic cell-cell adhesion"/>
    <property type="evidence" value="ECO:0007669"/>
    <property type="project" value="UniProtKB-ARBA"/>
</dbReference>
<dbReference type="SUPFAM" id="SSF63829">
    <property type="entry name" value="Calcium-dependent phosphotriesterase"/>
    <property type="match status" value="1"/>
</dbReference>
<dbReference type="Pfam" id="PF15636">
    <property type="entry name" value="Tox-GHH"/>
    <property type="match status" value="1"/>
</dbReference>
<keyword evidence="12 16" id="KW-1015">Disulfide bond</keyword>
<dbReference type="Gene3D" id="2.10.25.10">
    <property type="entry name" value="Laminin"/>
    <property type="match status" value="5"/>
</dbReference>
<dbReference type="GO" id="GO:0016200">
    <property type="term" value="P:synaptic target attraction"/>
    <property type="evidence" value="ECO:0007669"/>
    <property type="project" value="UniProtKB-ARBA"/>
</dbReference>
<dbReference type="GO" id="GO:0040017">
    <property type="term" value="P:positive regulation of locomotion"/>
    <property type="evidence" value="ECO:0007669"/>
    <property type="project" value="UniProtKB-ARBA"/>
</dbReference>
<dbReference type="InterPro" id="IPR057629">
    <property type="entry name" value="Teneurin1-4_GBD"/>
</dbReference>
<dbReference type="GO" id="GO:0097090">
    <property type="term" value="P:presynaptic membrane organization"/>
    <property type="evidence" value="ECO:0007669"/>
    <property type="project" value="UniProtKB-ARBA"/>
</dbReference>
<dbReference type="SUPFAM" id="SSF101898">
    <property type="entry name" value="NHL repeat"/>
    <property type="match status" value="1"/>
</dbReference>
<dbReference type="CDD" id="cd00053">
    <property type="entry name" value="EGF"/>
    <property type="match status" value="1"/>
</dbReference>
<dbReference type="GO" id="GO:0034116">
    <property type="term" value="P:positive regulation of heterotypic cell-cell adhesion"/>
    <property type="evidence" value="ECO:0007669"/>
    <property type="project" value="UniProtKB-ARBA"/>
</dbReference>
<gene>
    <name evidence="19" type="ORF">PVAND_011951</name>
</gene>
<dbReference type="Pfam" id="PF25023">
    <property type="entry name" value="TEN_YD-shell"/>
    <property type="match status" value="1"/>
</dbReference>
<keyword evidence="5" id="KW-0771">Synaptosome</keyword>
<organism evidence="19 20">
    <name type="scientific">Polypedilum vanderplanki</name>
    <name type="common">Sleeping chironomid midge</name>
    <dbReference type="NCBI Taxonomy" id="319348"/>
    <lineage>
        <taxon>Eukaryota</taxon>
        <taxon>Metazoa</taxon>
        <taxon>Ecdysozoa</taxon>
        <taxon>Arthropoda</taxon>
        <taxon>Hexapoda</taxon>
        <taxon>Insecta</taxon>
        <taxon>Pterygota</taxon>
        <taxon>Neoptera</taxon>
        <taxon>Endopterygota</taxon>
        <taxon>Diptera</taxon>
        <taxon>Nematocera</taxon>
        <taxon>Chironomoidea</taxon>
        <taxon>Chironomidae</taxon>
        <taxon>Chironominae</taxon>
        <taxon>Polypedilum</taxon>
        <taxon>Polypedilum</taxon>
    </lineage>
</organism>
<dbReference type="InterPro" id="IPR011042">
    <property type="entry name" value="6-blade_b-propeller_TolB-like"/>
</dbReference>
<dbReference type="OrthoDB" id="442731at2759"/>
<evidence type="ECO:0000256" key="6">
    <source>
        <dbReference type="ARBA" id="ARBA00022692"/>
    </source>
</evidence>
<evidence type="ECO:0000256" key="1">
    <source>
        <dbReference type="ARBA" id="ARBA00004167"/>
    </source>
</evidence>
<dbReference type="GO" id="GO:0046982">
    <property type="term" value="F:protein heterodimerization activity"/>
    <property type="evidence" value="ECO:0007669"/>
    <property type="project" value="UniProtKB-ARBA"/>
</dbReference>
<dbReference type="FunFam" id="2.10.25.10:FF:000013">
    <property type="entry name" value="Teneurin transmembrane protein 4"/>
    <property type="match status" value="1"/>
</dbReference>
<dbReference type="GO" id="GO:0001941">
    <property type="term" value="P:postsynaptic membrane organization"/>
    <property type="evidence" value="ECO:0007669"/>
    <property type="project" value="UniProtKB-ARBA"/>
</dbReference>
<dbReference type="Gene3D" id="2.180.10.10">
    <property type="entry name" value="RHS repeat-associated core"/>
    <property type="match status" value="2"/>
</dbReference>
<evidence type="ECO:0000313" key="20">
    <source>
        <dbReference type="Proteomes" id="UP001107558"/>
    </source>
</evidence>
<evidence type="ECO:0000259" key="18">
    <source>
        <dbReference type="PROSITE" id="PS50026"/>
    </source>
</evidence>
<dbReference type="FunFam" id="2.120.10.30:FF:000033">
    <property type="entry name" value="teneurin-a isoform X3"/>
    <property type="match status" value="1"/>
</dbReference>
<dbReference type="GO" id="GO:0048790">
    <property type="term" value="P:maintenance of presynaptic active zone structure"/>
    <property type="evidence" value="ECO:0007669"/>
    <property type="project" value="UniProtKB-ARBA"/>
</dbReference>
<comment type="caution">
    <text evidence="16">Lacks conserved residue(s) required for the propagation of feature annotation.</text>
</comment>
<dbReference type="GO" id="GO:0008045">
    <property type="term" value="P:motor neuron axon guidance"/>
    <property type="evidence" value="ECO:0007669"/>
    <property type="project" value="TreeGrafter"/>
</dbReference>
<evidence type="ECO:0000313" key="19">
    <source>
        <dbReference type="EMBL" id="KAG5682608.1"/>
    </source>
</evidence>
<dbReference type="InterPro" id="IPR008969">
    <property type="entry name" value="CarboxyPept-like_regulatory"/>
</dbReference>
<dbReference type="Gene3D" id="2.120.10.30">
    <property type="entry name" value="TolB, C-terminal domain"/>
    <property type="match status" value="2"/>
</dbReference>
<dbReference type="SUPFAM" id="SSF49464">
    <property type="entry name" value="Carboxypeptidase regulatory domain-like"/>
    <property type="match status" value="1"/>
</dbReference>
<dbReference type="FunFam" id="2.10.25.10:FF:000021">
    <property type="entry name" value="Teneurin transmembrane protein 2"/>
    <property type="match status" value="2"/>
</dbReference>
<dbReference type="InterPro" id="IPR056820">
    <property type="entry name" value="TEN_TTR-like"/>
</dbReference>
<dbReference type="GO" id="GO:0043025">
    <property type="term" value="C:neuronal cell body"/>
    <property type="evidence" value="ECO:0007669"/>
    <property type="project" value="UniProtKB-ARBA"/>
</dbReference>
<keyword evidence="8" id="KW-0130">Cell adhesion</keyword>
<comment type="similarity">
    <text evidence="2">Belongs to the tenascin family. Teneurin subfamily.</text>
</comment>
<keyword evidence="6 17" id="KW-0812">Transmembrane</keyword>
<dbReference type="Proteomes" id="UP001107558">
    <property type="component" value="Chromosome 1"/>
</dbReference>
<evidence type="ECO:0000256" key="13">
    <source>
        <dbReference type="ARBA" id="ARBA00034102"/>
    </source>
</evidence>
<dbReference type="PROSITE" id="PS01186">
    <property type="entry name" value="EGF_2"/>
    <property type="match status" value="3"/>
</dbReference>
<dbReference type="GO" id="GO:0048513">
    <property type="term" value="P:animal organ development"/>
    <property type="evidence" value="ECO:0007669"/>
    <property type="project" value="UniProtKB-ARBA"/>
</dbReference>
<keyword evidence="10 17" id="KW-1133">Transmembrane helix</keyword>
<evidence type="ECO:0000256" key="11">
    <source>
        <dbReference type="ARBA" id="ARBA00023136"/>
    </source>
</evidence>
<comment type="subcellular location">
    <subcellularLocation>
        <location evidence="1">Membrane</location>
        <topology evidence="1">Single-pass membrane protein</topology>
    </subcellularLocation>
    <subcellularLocation>
        <location evidence="13">Synapse</location>
        <location evidence="13">Synaptosome</location>
    </subcellularLocation>
    <subcellularLocation>
        <location evidence="14">Synaptic cell membrane</location>
    </subcellularLocation>
</comment>
<dbReference type="EMBL" id="JADBJN010000001">
    <property type="protein sequence ID" value="KAG5682608.1"/>
    <property type="molecule type" value="Genomic_DNA"/>
</dbReference>
<feature type="domain" description="EGF-like" evidence="18">
    <location>
        <begin position="435"/>
        <end position="471"/>
    </location>
</feature>
<evidence type="ECO:0000256" key="15">
    <source>
        <dbReference type="ARBA" id="ARBA00084038"/>
    </source>
</evidence>
<dbReference type="InterPro" id="IPR057627">
    <property type="entry name" value="FN-plug_TEN1-4"/>
</dbReference>
<evidence type="ECO:0000256" key="9">
    <source>
        <dbReference type="ARBA" id="ARBA00022902"/>
    </source>
</evidence>
<evidence type="ECO:0000256" key="8">
    <source>
        <dbReference type="ARBA" id="ARBA00022889"/>
    </source>
</evidence>
<dbReference type="Pfam" id="PF25020">
    <property type="entry name" value="TTR_TEN1-4"/>
    <property type="match status" value="1"/>
</dbReference>
<keyword evidence="5" id="KW-0770">Synapse</keyword>
<accession>A0A9J6CKZ5</accession>
<dbReference type="SMART" id="SM00181">
    <property type="entry name" value="EGF"/>
    <property type="match status" value="7"/>
</dbReference>
<dbReference type="Pfam" id="PF24329">
    <property type="entry name" value="FN-plug_TEN1-4"/>
    <property type="match status" value="1"/>
</dbReference>
<dbReference type="GO" id="GO:0097060">
    <property type="term" value="C:synaptic membrane"/>
    <property type="evidence" value="ECO:0007669"/>
    <property type="project" value="UniProtKB-SubCell"/>
</dbReference>
<evidence type="ECO:0000256" key="10">
    <source>
        <dbReference type="ARBA" id="ARBA00022989"/>
    </source>
</evidence>
<dbReference type="InterPro" id="IPR028916">
    <property type="entry name" value="Tox-GHH_dom"/>
</dbReference>
<keyword evidence="9" id="KW-0524">Neurogenesis</keyword>
<evidence type="ECO:0000256" key="5">
    <source>
        <dbReference type="ARBA" id="ARBA00022599"/>
    </source>
</evidence>
<evidence type="ECO:0000256" key="4">
    <source>
        <dbReference type="ARBA" id="ARBA00022536"/>
    </source>
</evidence>
<dbReference type="GO" id="GO:0007274">
    <property type="term" value="P:neuromuscular synaptic transmission"/>
    <property type="evidence" value="ECO:0007669"/>
    <property type="project" value="UniProtKB-ARBA"/>
</dbReference>
<dbReference type="Pfam" id="PF23093">
    <property type="entry name" value="GBD_Tenm3"/>
    <property type="match status" value="2"/>
</dbReference>
<feature type="domain" description="EGF-like" evidence="18">
    <location>
        <begin position="638"/>
        <end position="673"/>
    </location>
</feature>
<dbReference type="Pfam" id="PF25024">
    <property type="entry name" value="EGF_TEN"/>
    <property type="match status" value="1"/>
</dbReference>
<dbReference type="InterPro" id="IPR051216">
    <property type="entry name" value="Teneurin"/>
</dbReference>
<dbReference type="CDD" id="cd00055">
    <property type="entry name" value="EGF_Lam"/>
    <property type="match status" value="1"/>
</dbReference>
<dbReference type="InterPro" id="IPR056822">
    <property type="entry name" value="TEN_NHL"/>
</dbReference>
<dbReference type="GO" id="GO:2000331">
    <property type="term" value="P:regulation of terminal button organization"/>
    <property type="evidence" value="ECO:0007669"/>
    <property type="project" value="UniProtKB-ARBA"/>
</dbReference>
<evidence type="ECO:0000256" key="16">
    <source>
        <dbReference type="PROSITE-ProRule" id="PRU00076"/>
    </source>
</evidence>
<evidence type="ECO:0000256" key="7">
    <source>
        <dbReference type="ARBA" id="ARBA00022737"/>
    </source>
</evidence>
<feature type="disulfide bond" evidence="16">
    <location>
        <begin position="663"/>
        <end position="672"/>
    </location>
</feature>